<evidence type="ECO:0000256" key="1">
    <source>
        <dbReference type="SAM" id="MobiDB-lite"/>
    </source>
</evidence>
<feature type="compositionally biased region" description="Basic residues" evidence="1">
    <location>
        <begin position="184"/>
        <end position="193"/>
    </location>
</feature>
<feature type="region of interest" description="Disordered" evidence="1">
    <location>
        <begin position="1"/>
        <end position="59"/>
    </location>
</feature>
<name>C1MZ08_MICPC</name>
<feature type="region of interest" description="Disordered" evidence="1">
    <location>
        <begin position="137"/>
        <end position="193"/>
    </location>
</feature>
<gene>
    <name evidence="2" type="ORF">MICPUCDRAFT_63256</name>
</gene>
<sequence>MEREERQFSDFRARAEDERRRELENQERMKQRSASLYESKRATERREATGRGVRAEERGGKVAAQFAKNAEKLRAVKAARDVEEDGSGRAARAHRLHGNKPNPCRTPVLELVGDAFHRVADGGTKKFKGARALLHQRGRARGRAGRVRSGSLSRRWFRREEAGDEERRRKSEAAMRDARCDARPRRHERRRID</sequence>
<accession>C1MZ08</accession>
<dbReference type="AlphaFoldDB" id="C1MZ08"/>
<dbReference type="GeneID" id="9686316"/>
<feature type="compositionally biased region" description="Basic and acidic residues" evidence="1">
    <location>
        <begin position="38"/>
        <end position="59"/>
    </location>
</feature>
<proteinExistence type="predicted"/>
<feature type="compositionally biased region" description="Basic residues" evidence="1">
    <location>
        <begin position="137"/>
        <end position="146"/>
    </location>
</feature>
<evidence type="ECO:0000313" key="2">
    <source>
        <dbReference type="EMBL" id="EEH54781.1"/>
    </source>
</evidence>
<reference evidence="2 3" key="1">
    <citation type="journal article" date="2009" name="Science">
        <title>Green evolution and dynamic adaptations revealed by genomes of the marine picoeukaryotes Micromonas.</title>
        <authorList>
            <person name="Worden A.Z."/>
            <person name="Lee J.H."/>
            <person name="Mock T."/>
            <person name="Rouze P."/>
            <person name="Simmons M.P."/>
            <person name="Aerts A.L."/>
            <person name="Allen A.E."/>
            <person name="Cuvelier M.L."/>
            <person name="Derelle E."/>
            <person name="Everett M.V."/>
            <person name="Foulon E."/>
            <person name="Grimwood J."/>
            <person name="Gundlach H."/>
            <person name="Henrissat B."/>
            <person name="Napoli C."/>
            <person name="McDonald S.M."/>
            <person name="Parker M.S."/>
            <person name="Rombauts S."/>
            <person name="Salamov A."/>
            <person name="Von Dassow P."/>
            <person name="Badger J.H."/>
            <person name="Coutinho P.M."/>
            <person name="Demir E."/>
            <person name="Dubchak I."/>
            <person name="Gentemann C."/>
            <person name="Eikrem W."/>
            <person name="Gready J.E."/>
            <person name="John U."/>
            <person name="Lanier W."/>
            <person name="Lindquist E.A."/>
            <person name="Lucas S."/>
            <person name="Mayer K.F."/>
            <person name="Moreau H."/>
            <person name="Not F."/>
            <person name="Otillar R."/>
            <person name="Panaud O."/>
            <person name="Pangilinan J."/>
            <person name="Paulsen I."/>
            <person name="Piegu B."/>
            <person name="Poliakov A."/>
            <person name="Robbens S."/>
            <person name="Schmutz J."/>
            <person name="Toulza E."/>
            <person name="Wyss T."/>
            <person name="Zelensky A."/>
            <person name="Zhou K."/>
            <person name="Armbrust E.V."/>
            <person name="Bhattacharya D."/>
            <person name="Goodenough U.W."/>
            <person name="Van de Peer Y."/>
            <person name="Grigoriev I.V."/>
        </authorList>
    </citation>
    <scope>NUCLEOTIDE SEQUENCE [LARGE SCALE GENOMIC DNA]</scope>
    <source>
        <strain evidence="2 3">CCMP1545</strain>
    </source>
</reference>
<feature type="compositionally biased region" description="Basic and acidic residues" evidence="1">
    <location>
        <begin position="158"/>
        <end position="183"/>
    </location>
</feature>
<dbReference type="EMBL" id="GG663743">
    <property type="protein sequence ID" value="EEH54781.1"/>
    <property type="molecule type" value="Genomic_DNA"/>
</dbReference>
<dbReference type="KEGG" id="mpp:MICPUCDRAFT_63256"/>
<evidence type="ECO:0000313" key="3">
    <source>
        <dbReference type="Proteomes" id="UP000001876"/>
    </source>
</evidence>
<keyword evidence="3" id="KW-1185">Reference proteome</keyword>
<protein>
    <submittedName>
        <fullName evidence="2">Predicted protein</fullName>
    </submittedName>
</protein>
<feature type="compositionally biased region" description="Basic and acidic residues" evidence="1">
    <location>
        <begin position="1"/>
        <end position="30"/>
    </location>
</feature>
<dbReference type="Proteomes" id="UP000001876">
    <property type="component" value="Unassembled WGS sequence"/>
</dbReference>
<organism evidence="3">
    <name type="scientific">Micromonas pusilla (strain CCMP1545)</name>
    <name type="common">Picoplanktonic green alga</name>
    <dbReference type="NCBI Taxonomy" id="564608"/>
    <lineage>
        <taxon>Eukaryota</taxon>
        <taxon>Viridiplantae</taxon>
        <taxon>Chlorophyta</taxon>
        <taxon>Mamiellophyceae</taxon>
        <taxon>Mamiellales</taxon>
        <taxon>Mamiellaceae</taxon>
        <taxon>Micromonas</taxon>
    </lineage>
</organism>
<dbReference type="RefSeq" id="XP_003061131.1">
    <property type="nucleotide sequence ID" value="XM_003061085.1"/>
</dbReference>
<feature type="region of interest" description="Disordered" evidence="1">
    <location>
        <begin position="79"/>
        <end position="105"/>
    </location>
</feature>